<evidence type="ECO:0000313" key="3">
    <source>
        <dbReference type="Proteomes" id="UP000288587"/>
    </source>
</evidence>
<dbReference type="Proteomes" id="UP000288587">
    <property type="component" value="Unassembled WGS sequence"/>
</dbReference>
<dbReference type="Gene3D" id="3.30.700.10">
    <property type="entry name" value="Glycoprotein, Type 4 Pilin"/>
    <property type="match status" value="1"/>
</dbReference>
<gene>
    <name evidence="2" type="ORF">EOD73_09285</name>
</gene>
<dbReference type="RefSeq" id="WP_127682711.1">
    <property type="nucleotide sequence ID" value="NZ_SACM01000002.1"/>
</dbReference>
<evidence type="ECO:0000256" key="1">
    <source>
        <dbReference type="SAM" id="Phobius"/>
    </source>
</evidence>
<name>A0A3S2XW58_9BURK</name>
<keyword evidence="1" id="KW-0472">Membrane</keyword>
<reference evidence="2 3" key="1">
    <citation type="submission" date="2019-01" db="EMBL/GenBank/DDBJ databases">
        <authorList>
            <person name="Chen W.-M."/>
        </authorList>
    </citation>
    <scope>NUCLEOTIDE SEQUENCE [LARGE SCALE GENOMIC DNA]</scope>
    <source>
        <strain evidence="2 3">CCP-18</strain>
    </source>
</reference>
<feature type="transmembrane region" description="Helical" evidence="1">
    <location>
        <begin position="12"/>
        <end position="32"/>
    </location>
</feature>
<keyword evidence="3" id="KW-1185">Reference proteome</keyword>
<keyword evidence="1" id="KW-0812">Transmembrane</keyword>
<comment type="caution">
    <text evidence="2">The sequence shown here is derived from an EMBL/GenBank/DDBJ whole genome shotgun (WGS) entry which is preliminary data.</text>
</comment>
<keyword evidence="1" id="KW-1133">Transmembrane helix</keyword>
<evidence type="ECO:0000313" key="2">
    <source>
        <dbReference type="EMBL" id="RVT86216.1"/>
    </source>
</evidence>
<dbReference type="InterPro" id="IPR045584">
    <property type="entry name" value="Pilin-like"/>
</dbReference>
<protein>
    <submittedName>
        <fullName evidence="2">Prepilin-type N-terminal cleavage/methylation domain-containing protein</fullName>
    </submittedName>
</protein>
<sequence length="137" mass="13724">MKRIAPTAQAGFTIIELIVVIVILGILAATALPKFVDLSSDAKTAAIQGVAGAAASAHTLNYSGCVVTNHTVTANKCVKVDNCSQTASLLQGGLPTGYEVVAAAAGSTVKGTAFSCTVRLTAETTVNATFNAIVAGN</sequence>
<dbReference type="SUPFAM" id="SSF54523">
    <property type="entry name" value="Pili subunits"/>
    <property type="match status" value="1"/>
</dbReference>
<organism evidence="2 3">
    <name type="scientific">Inhella crocodyli</name>
    <dbReference type="NCBI Taxonomy" id="2499851"/>
    <lineage>
        <taxon>Bacteria</taxon>
        <taxon>Pseudomonadati</taxon>
        <taxon>Pseudomonadota</taxon>
        <taxon>Betaproteobacteria</taxon>
        <taxon>Burkholderiales</taxon>
        <taxon>Sphaerotilaceae</taxon>
        <taxon>Inhella</taxon>
    </lineage>
</organism>
<dbReference type="Pfam" id="PF07963">
    <property type="entry name" value="N_methyl"/>
    <property type="match status" value="1"/>
</dbReference>
<dbReference type="NCBIfam" id="TIGR02532">
    <property type="entry name" value="IV_pilin_GFxxxE"/>
    <property type="match status" value="1"/>
</dbReference>
<dbReference type="EMBL" id="SACM01000002">
    <property type="protein sequence ID" value="RVT86216.1"/>
    <property type="molecule type" value="Genomic_DNA"/>
</dbReference>
<proteinExistence type="predicted"/>
<dbReference type="AlphaFoldDB" id="A0A3S2XW58"/>
<accession>A0A3S2XW58</accession>
<dbReference type="InterPro" id="IPR012902">
    <property type="entry name" value="N_methyl_site"/>
</dbReference>
<dbReference type="OrthoDB" id="9182129at2"/>